<sequence length="281" mass="28947">MNNPQSSYYDRFSEASGEGLKVPQGGGGGGRGKVLIGLAAALVVVVAAVAIFALTRGDSSPTKAVGSSSTSALPPVQATTWVNPTLAAGARALKAGWQSQTAQGAPGIFDVPTDKAWKLEATSYNIGYANPKTGNPLILAWAPARYNVGYCSAKKTDEVAWVGLMNVGKRDPSDAGPDVAQKFADAIAMKKDGSKAKEGQLSAAKQIKVDQGTIPALQYTITTAVGDPDGCDKGKDYEIRTVTFSAGGTSYQLVSVGVADGSKGLSGQLLDEVISTFRPNS</sequence>
<dbReference type="InterPro" id="IPR058330">
    <property type="entry name" value="DUF8017"/>
</dbReference>
<evidence type="ECO:0000313" key="3">
    <source>
        <dbReference type="EMBL" id="MFC6704140.1"/>
    </source>
</evidence>
<proteinExistence type="predicted"/>
<keyword evidence="1" id="KW-0472">Membrane</keyword>
<dbReference type="EMBL" id="JBHSWH010000001">
    <property type="protein sequence ID" value="MFC6704140.1"/>
    <property type="molecule type" value="Genomic_DNA"/>
</dbReference>
<keyword evidence="1" id="KW-0812">Transmembrane</keyword>
<organism evidence="3 4">
    <name type="scientific">Flexivirga alba</name>
    <dbReference type="NCBI Taxonomy" id="702742"/>
    <lineage>
        <taxon>Bacteria</taxon>
        <taxon>Bacillati</taxon>
        <taxon>Actinomycetota</taxon>
        <taxon>Actinomycetes</taxon>
        <taxon>Micrococcales</taxon>
        <taxon>Dermacoccaceae</taxon>
        <taxon>Flexivirga</taxon>
    </lineage>
</organism>
<keyword evidence="1" id="KW-1133">Transmembrane helix</keyword>
<feature type="domain" description="DUF8017" evidence="2">
    <location>
        <begin position="92"/>
        <end position="279"/>
    </location>
</feature>
<dbReference type="Pfam" id="PF26056">
    <property type="entry name" value="DUF8017"/>
    <property type="match status" value="1"/>
</dbReference>
<dbReference type="RefSeq" id="WP_382398096.1">
    <property type="nucleotide sequence ID" value="NZ_JBHSWH010000001.1"/>
</dbReference>
<feature type="transmembrane region" description="Helical" evidence="1">
    <location>
        <begin position="34"/>
        <end position="54"/>
    </location>
</feature>
<evidence type="ECO:0000259" key="2">
    <source>
        <dbReference type="Pfam" id="PF26056"/>
    </source>
</evidence>
<accession>A0ABW2ABC5</accession>
<evidence type="ECO:0000256" key="1">
    <source>
        <dbReference type="SAM" id="Phobius"/>
    </source>
</evidence>
<dbReference type="Proteomes" id="UP001596298">
    <property type="component" value="Unassembled WGS sequence"/>
</dbReference>
<gene>
    <name evidence="3" type="ORF">ACFQDH_02350</name>
</gene>
<reference evidence="4" key="1">
    <citation type="journal article" date="2019" name="Int. J. Syst. Evol. Microbiol.">
        <title>The Global Catalogue of Microorganisms (GCM) 10K type strain sequencing project: providing services to taxonomists for standard genome sequencing and annotation.</title>
        <authorList>
            <consortium name="The Broad Institute Genomics Platform"/>
            <consortium name="The Broad Institute Genome Sequencing Center for Infectious Disease"/>
            <person name="Wu L."/>
            <person name="Ma J."/>
        </authorList>
    </citation>
    <scope>NUCLEOTIDE SEQUENCE [LARGE SCALE GENOMIC DNA]</scope>
    <source>
        <strain evidence="4">CCUG 58127</strain>
    </source>
</reference>
<protein>
    <recommendedName>
        <fullName evidence="2">DUF8017 domain-containing protein</fullName>
    </recommendedName>
</protein>
<keyword evidence="4" id="KW-1185">Reference proteome</keyword>
<evidence type="ECO:0000313" key="4">
    <source>
        <dbReference type="Proteomes" id="UP001596298"/>
    </source>
</evidence>
<name>A0ABW2ABC5_9MICO</name>
<comment type="caution">
    <text evidence="3">The sequence shown here is derived from an EMBL/GenBank/DDBJ whole genome shotgun (WGS) entry which is preliminary data.</text>
</comment>